<accession>A0A645BWT9</accession>
<dbReference type="SUPFAM" id="SSF117856">
    <property type="entry name" value="AF0104/ALDC/Ptd012-like"/>
    <property type="match status" value="1"/>
</dbReference>
<dbReference type="Gene3D" id="3.30.1330.80">
    <property type="entry name" value="Hypothetical protein, similar to alpha- acetolactate decarboxylase, domain 2"/>
    <property type="match status" value="1"/>
</dbReference>
<reference evidence="1" key="1">
    <citation type="submission" date="2019-08" db="EMBL/GenBank/DDBJ databases">
        <authorList>
            <person name="Kucharzyk K."/>
            <person name="Murdoch R.W."/>
            <person name="Higgins S."/>
            <person name="Loffler F."/>
        </authorList>
    </citation>
    <scope>NUCLEOTIDE SEQUENCE</scope>
</reference>
<name>A0A645BWT9_9ZZZZ</name>
<proteinExistence type="predicted"/>
<evidence type="ECO:0000313" key="1">
    <source>
        <dbReference type="EMBL" id="MPM69111.1"/>
    </source>
</evidence>
<protein>
    <recommendedName>
        <fullName evidence="2">PPC domain-containing protein</fullName>
    </recommendedName>
</protein>
<sequence>MHPLAGHIVDSGHNKVLATVEVVINVFSDVQMLRSFDEETRFTLFKVTSKNNK</sequence>
<dbReference type="AlphaFoldDB" id="A0A645BWT9"/>
<comment type="caution">
    <text evidence="1">The sequence shown here is derived from an EMBL/GenBank/DDBJ whole genome shotgun (WGS) entry which is preliminary data.</text>
</comment>
<evidence type="ECO:0008006" key="2">
    <source>
        <dbReference type="Google" id="ProtNLM"/>
    </source>
</evidence>
<gene>
    <name evidence="1" type="ORF">SDC9_116055</name>
</gene>
<dbReference type="EMBL" id="VSSQ01022655">
    <property type="protein sequence ID" value="MPM69111.1"/>
    <property type="molecule type" value="Genomic_DNA"/>
</dbReference>
<organism evidence="1">
    <name type="scientific">bioreactor metagenome</name>
    <dbReference type="NCBI Taxonomy" id="1076179"/>
    <lineage>
        <taxon>unclassified sequences</taxon>
        <taxon>metagenomes</taxon>
        <taxon>ecological metagenomes</taxon>
    </lineage>
</organism>